<name>A0A667X4X4_9TELE</name>
<dbReference type="Ensembl" id="ENSMMDT00005009226.1">
    <property type="protein sequence ID" value="ENSMMDP00005008978.1"/>
    <property type="gene ID" value="ENSMMDG00005004946.1"/>
</dbReference>
<reference evidence="1" key="3">
    <citation type="submission" date="2025-09" db="UniProtKB">
        <authorList>
            <consortium name="Ensembl"/>
        </authorList>
    </citation>
    <scope>IDENTIFICATION</scope>
</reference>
<evidence type="ECO:0000313" key="2">
    <source>
        <dbReference type="Proteomes" id="UP000472263"/>
    </source>
</evidence>
<protein>
    <submittedName>
        <fullName evidence="1">Uncharacterized protein</fullName>
    </submittedName>
</protein>
<keyword evidence="2" id="KW-1185">Reference proteome</keyword>
<accession>A0A667X4X4</accession>
<dbReference type="InParanoid" id="A0A667X4X4"/>
<reference evidence="1" key="1">
    <citation type="submission" date="2019-06" db="EMBL/GenBank/DDBJ databases">
        <authorList>
            <consortium name="Wellcome Sanger Institute Data Sharing"/>
        </authorList>
    </citation>
    <scope>NUCLEOTIDE SEQUENCE [LARGE SCALE GENOMIC DNA]</scope>
</reference>
<organism evidence="1 2">
    <name type="scientific">Myripristis murdjan</name>
    <name type="common">pinecone soldierfish</name>
    <dbReference type="NCBI Taxonomy" id="586833"/>
    <lineage>
        <taxon>Eukaryota</taxon>
        <taxon>Metazoa</taxon>
        <taxon>Chordata</taxon>
        <taxon>Craniata</taxon>
        <taxon>Vertebrata</taxon>
        <taxon>Euteleostomi</taxon>
        <taxon>Actinopterygii</taxon>
        <taxon>Neopterygii</taxon>
        <taxon>Teleostei</taxon>
        <taxon>Neoteleostei</taxon>
        <taxon>Acanthomorphata</taxon>
        <taxon>Holocentriformes</taxon>
        <taxon>Holocentridae</taxon>
        <taxon>Myripristis</taxon>
    </lineage>
</organism>
<evidence type="ECO:0000313" key="1">
    <source>
        <dbReference type="Ensembl" id="ENSMMDP00005008978.1"/>
    </source>
</evidence>
<proteinExistence type="predicted"/>
<sequence>FITAGAHTRDGTNLGKKKNISNSSLTWFILHLVSFSLVCCSSPYCRPKPPFHRCRGTCTLQSSHSWISLDSCALKTAASFTVSIYFLLFLYIKPATLSSFKSQLKTFLFCCLPLNHIKV</sequence>
<reference evidence="1" key="2">
    <citation type="submission" date="2025-08" db="UniProtKB">
        <authorList>
            <consortium name="Ensembl"/>
        </authorList>
    </citation>
    <scope>IDENTIFICATION</scope>
</reference>
<dbReference type="Proteomes" id="UP000472263">
    <property type="component" value="Chromosome 13"/>
</dbReference>
<dbReference type="AlphaFoldDB" id="A0A667X4X4"/>